<reference evidence="1 2" key="1">
    <citation type="submission" date="2015-01" db="EMBL/GenBank/DDBJ databases">
        <title>Draft genome sequence of Pedobacter sp. NL19 isolated from sludge of an effluent treatment pond in an abandoned uranium mine.</title>
        <authorList>
            <person name="Santos T."/>
            <person name="Caetano T."/>
            <person name="Covas C."/>
            <person name="Cruz A."/>
            <person name="Mendo S."/>
        </authorList>
    </citation>
    <scope>NUCLEOTIDE SEQUENCE [LARGE SCALE GENOMIC DNA]</scope>
    <source>
        <strain evidence="1 2">NL19</strain>
    </source>
</reference>
<keyword evidence="2" id="KW-1185">Reference proteome</keyword>
<dbReference type="EMBL" id="JXRA01000167">
    <property type="protein sequence ID" value="KIO74561.1"/>
    <property type="molecule type" value="Genomic_DNA"/>
</dbReference>
<dbReference type="Proteomes" id="UP000032049">
    <property type="component" value="Unassembled WGS sequence"/>
</dbReference>
<comment type="caution">
    <text evidence="1">The sequence shown here is derived from an EMBL/GenBank/DDBJ whole genome shotgun (WGS) entry which is preliminary data.</text>
</comment>
<proteinExistence type="predicted"/>
<dbReference type="OrthoDB" id="2972467at2"/>
<evidence type="ECO:0000313" key="1">
    <source>
        <dbReference type="EMBL" id="KIO74561.1"/>
    </source>
</evidence>
<dbReference type="AlphaFoldDB" id="A0A0D0GJG1"/>
<organism evidence="1 2">
    <name type="scientific">Pedobacter lusitanus</name>
    <dbReference type="NCBI Taxonomy" id="1503925"/>
    <lineage>
        <taxon>Bacteria</taxon>
        <taxon>Pseudomonadati</taxon>
        <taxon>Bacteroidota</taxon>
        <taxon>Sphingobacteriia</taxon>
        <taxon>Sphingobacteriales</taxon>
        <taxon>Sphingobacteriaceae</taxon>
        <taxon>Pedobacter</taxon>
    </lineage>
</organism>
<dbReference type="RefSeq" id="WP_041887231.1">
    <property type="nucleotide sequence ID" value="NZ_CP157278.1"/>
</dbReference>
<gene>
    <name evidence="1" type="ORF">TH53_25730</name>
</gene>
<accession>A0A0D0GJG1</accession>
<name>A0A0D0GJG1_9SPHI</name>
<evidence type="ECO:0000313" key="2">
    <source>
        <dbReference type="Proteomes" id="UP000032049"/>
    </source>
</evidence>
<sequence length="104" mass="10534">MSSRLYGSASIFADIKVVAGGGVNISKFTGAGKDPGWKGVSLGVSVGVGAGGNLGAVSATLSRTWLLNDVKPTTQRSVLDKVFNALNPVDSAIATGATDKIKRL</sequence>
<protein>
    <submittedName>
        <fullName evidence="1">Uncharacterized protein</fullName>
    </submittedName>
</protein>